<keyword evidence="1" id="KW-0175">Coiled coil</keyword>
<evidence type="ECO:0000313" key="4">
    <source>
        <dbReference type="Proteomes" id="UP000748756"/>
    </source>
</evidence>
<dbReference type="PANTHER" id="PTHR13651:SF0">
    <property type="entry name" value="PROTEIN ABITRAM"/>
    <property type="match status" value="1"/>
</dbReference>
<dbReference type="Proteomes" id="UP000748756">
    <property type="component" value="Unassembled WGS sequence"/>
</dbReference>
<name>A0A9P5RWD7_9FUNG</name>
<evidence type="ECO:0000256" key="2">
    <source>
        <dbReference type="SAM" id="MobiDB-lite"/>
    </source>
</evidence>
<accession>A0A9P5RWD7</accession>
<comment type="caution">
    <text evidence="3">The sequence shown here is derived from an EMBL/GenBank/DDBJ whole genome shotgun (WGS) entry which is preliminary data.</text>
</comment>
<evidence type="ECO:0000256" key="1">
    <source>
        <dbReference type="SAM" id="Coils"/>
    </source>
</evidence>
<dbReference type="InterPro" id="IPR039169">
    <property type="entry name" value="Abitram"/>
</dbReference>
<feature type="compositionally biased region" description="Low complexity" evidence="2">
    <location>
        <begin position="317"/>
        <end position="341"/>
    </location>
</feature>
<dbReference type="OrthoDB" id="48130at2759"/>
<proteinExistence type="predicted"/>
<dbReference type="EMBL" id="JAAAUQ010000535">
    <property type="protein sequence ID" value="KAF9149387.1"/>
    <property type="molecule type" value="Genomic_DNA"/>
</dbReference>
<evidence type="ECO:0000313" key="3">
    <source>
        <dbReference type="EMBL" id="KAF9149387.1"/>
    </source>
</evidence>
<protein>
    <recommendedName>
        <fullName evidence="5">Protein Abitram</fullName>
    </recommendedName>
</protein>
<reference evidence="3" key="1">
    <citation type="journal article" date="2020" name="Fungal Divers.">
        <title>Resolving the Mortierellaceae phylogeny through synthesis of multi-gene phylogenetics and phylogenomics.</title>
        <authorList>
            <person name="Vandepol N."/>
            <person name="Liber J."/>
            <person name="Desiro A."/>
            <person name="Na H."/>
            <person name="Kennedy M."/>
            <person name="Barry K."/>
            <person name="Grigoriev I.V."/>
            <person name="Miller A.N."/>
            <person name="O'Donnell K."/>
            <person name="Stajich J.E."/>
            <person name="Bonito G."/>
        </authorList>
    </citation>
    <scope>NUCLEOTIDE SEQUENCE</scope>
    <source>
        <strain evidence="3">NRRL 6426</strain>
    </source>
</reference>
<feature type="compositionally biased region" description="Low complexity" evidence="2">
    <location>
        <begin position="432"/>
        <end position="449"/>
    </location>
</feature>
<organism evidence="3 4">
    <name type="scientific">Linnemannia schmuckeri</name>
    <dbReference type="NCBI Taxonomy" id="64567"/>
    <lineage>
        <taxon>Eukaryota</taxon>
        <taxon>Fungi</taxon>
        <taxon>Fungi incertae sedis</taxon>
        <taxon>Mucoromycota</taxon>
        <taxon>Mortierellomycotina</taxon>
        <taxon>Mortierellomycetes</taxon>
        <taxon>Mortierellales</taxon>
        <taxon>Mortierellaceae</taxon>
        <taxon>Linnemannia</taxon>
    </lineage>
</organism>
<evidence type="ECO:0008006" key="5">
    <source>
        <dbReference type="Google" id="ProtNLM"/>
    </source>
</evidence>
<feature type="region of interest" description="Disordered" evidence="2">
    <location>
        <begin position="263"/>
        <end position="353"/>
    </location>
</feature>
<dbReference type="AlphaFoldDB" id="A0A9P5RWD7"/>
<feature type="region of interest" description="Disordered" evidence="2">
    <location>
        <begin position="430"/>
        <end position="449"/>
    </location>
</feature>
<dbReference type="PANTHER" id="PTHR13651">
    <property type="entry name" value="PROTEIN ABITRAM"/>
    <property type="match status" value="1"/>
</dbReference>
<feature type="coiled-coil region" evidence="1">
    <location>
        <begin position="72"/>
        <end position="99"/>
    </location>
</feature>
<keyword evidence="4" id="KW-1185">Reference proteome</keyword>
<dbReference type="GO" id="GO:0005634">
    <property type="term" value="C:nucleus"/>
    <property type="evidence" value="ECO:0007669"/>
    <property type="project" value="TreeGrafter"/>
</dbReference>
<gene>
    <name evidence="3" type="ORF">BG015_008815</name>
</gene>
<feature type="compositionally biased region" description="Basic and acidic residues" evidence="2">
    <location>
        <begin position="268"/>
        <end position="296"/>
    </location>
</feature>
<sequence>MNLFSSSSSPNNVATAILRQSFYSQGGKPFDGIAKYILDMNIKVDEAEQISLNPVGSYAPACQVYVWRDATIRHATATLDDLERQIRNLSQRIEHLVELVSDISTINADSNMDEHAPIVYDLTSYKEETKSWNDDPSAYLLRYYTKQYFLATNGKDLKQNPSTNTPQKIIDLQTGLEVLRGDQYVYQSPNKLCIIGLAPTHPLLAQADRYKVLNIRFDNKIAGALPQPTATPANSKKQPPPHCHAETVVCKIEARDLWVAEGSVSTAVKEEKEEEVKDAGVKAEMEAEQNKEVKPEEQEDKDQDIAMTENTINNTDSAAASPAPSTTTNSTATSRSTTPAPQQEKRTESVDPTRVMFVVRGSISGHVIELNERLLRRGTSEITDPIVIQTMLKKASTHGFIAVVRPKVDKTEIALKDLCTMDDYNLLQLGKTSSSSSSTTTSTSTAQQE</sequence>